<feature type="compositionally biased region" description="Basic and acidic residues" evidence="1">
    <location>
        <begin position="15"/>
        <end position="28"/>
    </location>
</feature>
<organism evidence="2 3">
    <name type="scientific">Orbilia ellipsospora</name>
    <dbReference type="NCBI Taxonomy" id="2528407"/>
    <lineage>
        <taxon>Eukaryota</taxon>
        <taxon>Fungi</taxon>
        <taxon>Dikarya</taxon>
        <taxon>Ascomycota</taxon>
        <taxon>Pezizomycotina</taxon>
        <taxon>Orbiliomycetes</taxon>
        <taxon>Orbiliales</taxon>
        <taxon>Orbiliaceae</taxon>
        <taxon>Orbilia</taxon>
    </lineage>
</organism>
<evidence type="ECO:0000256" key="1">
    <source>
        <dbReference type="SAM" id="MobiDB-lite"/>
    </source>
</evidence>
<evidence type="ECO:0000313" key="2">
    <source>
        <dbReference type="EMBL" id="KAK6537620.1"/>
    </source>
</evidence>
<feature type="region of interest" description="Disordered" evidence="1">
    <location>
        <begin position="382"/>
        <end position="425"/>
    </location>
</feature>
<sequence length="576" mass="63175">MPFQTIFGNCFPFSAEHEQVDQSEHSSNEEEQTTPRRPSHIRSRSERSLFSLRMSADGSSRVTGADIRSQSPPPIPTIRIDDDIDSLPQRPHAVRSHSSPSSARDAQRGNSPYGPTLTIHDADLANELLGSNSTLVDGRYSFRNGSFVPRPLSCLSSHSRSLSMPHVAAPSPFHTHSRAARSLGNLHVNTADLSMSPFLAGLSPIYRSSSPTTTIIDSRRDSMSIATGRTSFEMEEEEMHDVQAVTIPVPSSGENSETSSVDIPAEGQQSSTECKEALERIKVAMEEKESLERRLRELERLISGKAVARRSQSEDEGISNSHVEVESREPPRVEVTSSESAIEPTAIQAETRSISTRATSFEDDASILQEEPASPIVLDSAPPAFSSPPQMQRQRPRLPQLQTSLPLPTVTPTGNEERQTPSTAVRLTSAVSRIANWIFGDEDHSDHPNTPTDLASAQTPRRQQHNSVQPYQLIQVHHLALTPTSPQYSRRVAHLSAPVGPSPASASVSTPVVMGYQQRWRPRNVEDVDPVPPYYEQDPNPSPGFVFFPQNSLMTPLATPTSPVVNMASQMYAQAV</sequence>
<feature type="compositionally biased region" description="Polar residues" evidence="1">
    <location>
        <begin position="252"/>
        <end position="272"/>
    </location>
</feature>
<feature type="compositionally biased region" description="Low complexity" evidence="1">
    <location>
        <begin position="387"/>
        <end position="413"/>
    </location>
</feature>
<feature type="compositionally biased region" description="Polar residues" evidence="1">
    <location>
        <begin position="96"/>
        <end position="110"/>
    </location>
</feature>
<feature type="compositionally biased region" description="Basic and acidic residues" evidence="1">
    <location>
        <begin position="323"/>
        <end position="332"/>
    </location>
</feature>
<evidence type="ECO:0000313" key="3">
    <source>
        <dbReference type="Proteomes" id="UP001365542"/>
    </source>
</evidence>
<feature type="compositionally biased region" description="Polar residues" evidence="1">
    <location>
        <begin position="448"/>
        <end position="467"/>
    </location>
</feature>
<keyword evidence="3" id="KW-1185">Reference proteome</keyword>
<feature type="region of interest" description="Disordered" evidence="1">
    <location>
        <begin position="440"/>
        <end position="467"/>
    </location>
</feature>
<comment type="caution">
    <text evidence="2">The sequence shown here is derived from an EMBL/GenBank/DDBJ whole genome shotgun (WGS) entry which is preliminary data.</text>
</comment>
<reference evidence="2 3" key="1">
    <citation type="submission" date="2019-10" db="EMBL/GenBank/DDBJ databases">
        <authorList>
            <person name="Palmer J.M."/>
        </authorList>
    </citation>
    <scope>NUCLEOTIDE SEQUENCE [LARGE SCALE GENOMIC DNA]</scope>
    <source>
        <strain evidence="2 3">TWF694</strain>
    </source>
</reference>
<gene>
    <name evidence="2" type="ORF">TWF694_011796</name>
</gene>
<feature type="region of interest" description="Disordered" evidence="1">
    <location>
        <begin position="306"/>
        <end position="341"/>
    </location>
</feature>
<dbReference type="AlphaFoldDB" id="A0AAV9X692"/>
<dbReference type="Proteomes" id="UP001365542">
    <property type="component" value="Unassembled WGS sequence"/>
</dbReference>
<proteinExistence type="predicted"/>
<feature type="region of interest" description="Disordered" evidence="1">
    <location>
        <begin position="14"/>
        <end position="116"/>
    </location>
</feature>
<name>A0AAV9X692_9PEZI</name>
<feature type="region of interest" description="Disordered" evidence="1">
    <location>
        <begin position="248"/>
        <end position="273"/>
    </location>
</feature>
<protein>
    <submittedName>
        <fullName evidence="2">Uncharacterized protein</fullName>
    </submittedName>
</protein>
<dbReference type="EMBL" id="JAVHJO010000009">
    <property type="protein sequence ID" value="KAK6537620.1"/>
    <property type="molecule type" value="Genomic_DNA"/>
</dbReference>
<accession>A0AAV9X692</accession>